<keyword evidence="2" id="KW-1185">Reference proteome</keyword>
<gene>
    <name evidence="1" type="ORF">FYJ43_04340</name>
</gene>
<organism evidence="1 2">
    <name type="scientific">Cutibacterium porci</name>
    <dbReference type="NCBI Taxonomy" id="2605781"/>
    <lineage>
        <taxon>Bacteria</taxon>
        <taxon>Bacillati</taxon>
        <taxon>Actinomycetota</taxon>
        <taxon>Actinomycetes</taxon>
        <taxon>Propionibacteriales</taxon>
        <taxon>Propionibacteriaceae</taxon>
        <taxon>Cutibacterium</taxon>
    </lineage>
</organism>
<evidence type="ECO:0000313" key="2">
    <source>
        <dbReference type="Proteomes" id="UP000466104"/>
    </source>
</evidence>
<dbReference type="RefSeq" id="WP_154562392.1">
    <property type="nucleotide sequence ID" value="NZ_VUMG01000002.1"/>
</dbReference>
<proteinExistence type="predicted"/>
<comment type="caution">
    <text evidence="1">The sequence shown here is derived from an EMBL/GenBank/DDBJ whole genome shotgun (WGS) entry which is preliminary data.</text>
</comment>
<reference evidence="1 2" key="1">
    <citation type="submission" date="2019-08" db="EMBL/GenBank/DDBJ databases">
        <title>In-depth cultivation of the pig gut microbiome towards novel bacterial diversity and tailored functional studies.</title>
        <authorList>
            <person name="Wylensek D."/>
            <person name="Hitch T.C.A."/>
            <person name="Clavel T."/>
        </authorList>
    </citation>
    <scope>NUCLEOTIDE SEQUENCE [LARGE SCALE GENOMIC DNA]</scope>
    <source>
        <strain evidence="1 2">WCA-380-WT-3A</strain>
    </source>
</reference>
<protein>
    <submittedName>
        <fullName evidence="1">Uncharacterized protein</fullName>
    </submittedName>
</protein>
<dbReference type="Proteomes" id="UP000466104">
    <property type="component" value="Unassembled WGS sequence"/>
</dbReference>
<dbReference type="AlphaFoldDB" id="A0A7K0J5S2"/>
<evidence type="ECO:0000313" key="1">
    <source>
        <dbReference type="EMBL" id="MSS45286.1"/>
    </source>
</evidence>
<accession>A0A7K0J5S2</accession>
<name>A0A7K0J5S2_9ACTN</name>
<dbReference type="EMBL" id="VUMG01000002">
    <property type="protein sequence ID" value="MSS45286.1"/>
    <property type="molecule type" value="Genomic_DNA"/>
</dbReference>
<sequence length="331" mass="33930">MADIFADIVAVRTDEMPRTGIVSGNHAGPGIMSVVANGSTLDAVNEMVGWWHQDGDVVIVESSPVGPIRVVRSLAYRPTFGTVASLNMADANTIQDVTVTANHPTLGSCTFTALPGSGYLSMGSAVSVEWTIDGAVANGTRGWTRKLPPDISWQTPPSDPMQAITALPDVLTPPDDPATVTLLAAESGTWDGGWSASDSLINGSMTGTEATLACWLYSAHIDAVAGWGSASAKITIIRAGEGESPAAIHLVAHTASTRADTPTPVGGPVDVGSWMPGEKRTITLPDAITQQLLSGAAQGVGVTATGAADITSLVGVGTDVTSGQITMTRRS</sequence>